<evidence type="ECO:0000313" key="13">
    <source>
        <dbReference type="Proteomes" id="UP000262939"/>
    </source>
</evidence>
<evidence type="ECO:0000256" key="6">
    <source>
        <dbReference type="ARBA" id="ARBA00023295"/>
    </source>
</evidence>
<dbReference type="GO" id="GO:0004564">
    <property type="term" value="F:beta-fructofuranosidase activity"/>
    <property type="evidence" value="ECO:0007669"/>
    <property type="project" value="UniProtKB-EC"/>
</dbReference>
<comment type="pathway">
    <text evidence="1 9">Glycan biosynthesis; sucrose metabolism.</text>
</comment>
<dbReference type="InterPro" id="IPR001362">
    <property type="entry name" value="Glyco_hydro_32"/>
</dbReference>
<evidence type="ECO:0000256" key="8">
    <source>
        <dbReference type="RuleBase" id="RU362110"/>
    </source>
</evidence>
<dbReference type="Gene3D" id="2.60.120.560">
    <property type="entry name" value="Exo-inulinase, domain 1"/>
    <property type="match status" value="1"/>
</dbReference>
<evidence type="ECO:0000256" key="7">
    <source>
        <dbReference type="ARBA" id="ARBA00033367"/>
    </source>
</evidence>
<keyword evidence="9" id="KW-0963">Cytoplasm</keyword>
<dbReference type="SUPFAM" id="SSF75005">
    <property type="entry name" value="Arabinanase/levansucrase/invertase"/>
    <property type="match status" value="1"/>
</dbReference>
<dbReference type="InterPro" id="IPR013189">
    <property type="entry name" value="Glyco_hydro_32_C"/>
</dbReference>
<evidence type="ECO:0000256" key="5">
    <source>
        <dbReference type="ARBA" id="ARBA00022801"/>
    </source>
</evidence>
<dbReference type="OrthoDB" id="9759709at2"/>
<proteinExistence type="inferred from homology"/>
<dbReference type="NCBIfam" id="TIGR01322">
    <property type="entry name" value="scrB_fam"/>
    <property type="match status" value="1"/>
</dbReference>
<name>A0A372L737_9BACI</name>
<dbReference type="Gene3D" id="2.115.10.20">
    <property type="entry name" value="Glycosyl hydrolase domain, family 43"/>
    <property type="match status" value="1"/>
</dbReference>
<gene>
    <name evidence="12" type="ORF">D0466_21710</name>
</gene>
<comment type="similarity">
    <text evidence="2 8">Belongs to the glycosyl hydrolase 32 family.</text>
</comment>
<evidence type="ECO:0000259" key="11">
    <source>
        <dbReference type="Pfam" id="PF08244"/>
    </source>
</evidence>
<dbReference type="RefSeq" id="WP_117324583.1">
    <property type="nucleotide sequence ID" value="NZ_QVTD01000026.1"/>
</dbReference>
<evidence type="ECO:0000256" key="2">
    <source>
        <dbReference type="ARBA" id="ARBA00009902"/>
    </source>
</evidence>
<dbReference type="InterPro" id="IPR013320">
    <property type="entry name" value="ConA-like_dom_sf"/>
</dbReference>
<dbReference type="GO" id="GO:0005737">
    <property type="term" value="C:cytoplasm"/>
    <property type="evidence" value="ECO:0007669"/>
    <property type="project" value="UniProtKB-SubCell"/>
</dbReference>
<feature type="domain" description="Glycosyl hydrolase family 32 C-terminal" evidence="11">
    <location>
        <begin position="341"/>
        <end position="483"/>
    </location>
</feature>
<dbReference type="InterPro" id="IPR051214">
    <property type="entry name" value="GH32_Enzymes"/>
</dbReference>
<evidence type="ECO:0000256" key="4">
    <source>
        <dbReference type="ARBA" id="ARBA00019623"/>
    </source>
</evidence>
<comment type="subcellular location">
    <subcellularLocation>
        <location evidence="9">Cytoplasm</location>
    </subcellularLocation>
</comment>
<comment type="caution">
    <text evidence="12">The sequence shown here is derived from an EMBL/GenBank/DDBJ whole genome shotgun (WGS) entry which is preliminary data.</text>
</comment>
<dbReference type="PANTHER" id="PTHR43101">
    <property type="entry name" value="BETA-FRUCTOSIDASE"/>
    <property type="match status" value="1"/>
</dbReference>
<reference evidence="12 13" key="1">
    <citation type="submission" date="2018-08" db="EMBL/GenBank/DDBJ databases">
        <title>Bacillus chawlae sp. nov., Bacillus glennii sp. nov., and Bacillus saganii sp. nov. Isolated from the Vehicle Assembly Building at Kennedy Space Center where the Viking Spacecraft were Assembled.</title>
        <authorList>
            <person name="Seuylemezian A."/>
            <person name="Vaishampayan P."/>
        </authorList>
    </citation>
    <scope>NUCLEOTIDE SEQUENCE [LARGE SCALE GENOMIC DNA]</scope>
    <source>
        <strain evidence="12 13">V44-8</strain>
    </source>
</reference>
<evidence type="ECO:0000256" key="3">
    <source>
        <dbReference type="ARBA" id="ARBA00012758"/>
    </source>
</evidence>
<evidence type="ECO:0000256" key="1">
    <source>
        <dbReference type="ARBA" id="ARBA00004914"/>
    </source>
</evidence>
<dbReference type="InterPro" id="IPR018053">
    <property type="entry name" value="Glyco_hydro_32_AS"/>
</dbReference>
<comment type="function">
    <text evidence="9">Enables the bacterium to metabolize sucrose as a sole carbon source.</text>
</comment>
<keyword evidence="9" id="KW-0119">Carbohydrate metabolism</keyword>
<dbReference type="InterPro" id="IPR023296">
    <property type="entry name" value="Glyco_hydro_beta-prop_sf"/>
</dbReference>
<accession>A0A372L737</accession>
<dbReference type="EC" id="3.2.1.26" evidence="3 8"/>
<evidence type="ECO:0000256" key="9">
    <source>
        <dbReference type="RuleBase" id="RU365015"/>
    </source>
</evidence>
<keyword evidence="5 8" id="KW-0378">Hydrolase</keyword>
<dbReference type="PANTHER" id="PTHR43101:SF1">
    <property type="entry name" value="BETA-FRUCTOSIDASE"/>
    <property type="match status" value="1"/>
</dbReference>
<dbReference type="Proteomes" id="UP000262939">
    <property type="component" value="Unassembled WGS sequence"/>
</dbReference>
<sequence>MEWTREKRYRRLDEASPEEMQQLGRQVDACPWRQTFHIQPRTGLLNDPNGFSYYNGYYHLFYQWFPLGPVHGLKYWYHMKSKDLVNWEDAGIGIEPDRYYDRHGAYSGSAIEYEDKLFLFYTGNTRDENWIRHPYQCLAVMDKTGCIKKLEEAVISTVPSGYTDHFRDPKIWKQGELFYAVIGAQRENETGCIVVYGSSNLTDWEFEGELETKLENFGYMWECPDYFEMDGQGVLIFSPQGLQPLGDEYQNIYQSGYLMGGSINLPDRNFDHGDFRELDRGFDFYAPQTMASPDGRRILVGWMGLPEIDYPTDKNGWAHCLTLPRELSAKNGRLVQKPVKELELLRKQESTAKVVLDNELQRIDGFTGTNYELLCEVSDFSADEFGIEFRACGGFKTVIKYDAVEKKVTLDRSDSGAEVGVEYGTTRSCNLNADKVVFHMFVDTSSVEIFLNEGEEVFTSRIFPDAGCDQIHFYAKNGRAAFNAKKWEL</sequence>
<dbReference type="PROSITE" id="PS00609">
    <property type="entry name" value="GLYCOSYL_HYDROL_F32"/>
    <property type="match status" value="1"/>
</dbReference>
<dbReference type="GO" id="GO:0005985">
    <property type="term" value="P:sucrose metabolic process"/>
    <property type="evidence" value="ECO:0007669"/>
    <property type="project" value="UniProtKB-UniPathway"/>
</dbReference>
<dbReference type="UniPathway" id="UPA00238"/>
<dbReference type="SMART" id="SM00640">
    <property type="entry name" value="Glyco_32"/>
    <property type="match status" value="1"/>
</dbReference>
<organism evidence="12 13">
    <name type="scientific">Peribacillus glennii</name>
    <dbReference type="NCBI Taxonomy" id="2303991"/>
    <lineage>
        <taxon>Bacteria</taxon>
        <taxon>Bacillati</taxon>
        <taxon>Bacillota</taxon>
        <taxon>Bacilli</taxon>
        <taxon>Bacillales</taxon>
        <taxon>Bacillaceae</taxon>
        <taxon>Peribacillus</taxon>
    </lineage>
</organism>
<feature type="domain" description="Glycosyl hydrolase family 32 N-terminal" evidence="10">
    <location>
        <begin position="37"/>
        <end position="338"/>
    </location>
</feature>
<comment type="catalytic activity">
    <reaction evidence="8">
        <text>Hydrolysis of terminal non-reducing beta-D-fructofuranoside residues in beta-D-fructofuranosides.</text>
        <dbReference type="EC" id="3.2.1.26"/>
    </reaction>
</comment>
<dbReference type="EMBL" id="QVTD01000026">
    <property type="protein sequence ID" value="RFU60463.1"/>
    <property type="molecule type" value="Genomic_DNA"/>
</dbReference>
<dbReference type="AlphaFoldDB" id="A0A372L737"/>
<dbReference type="InterPro" id="IPR013148">
    <property type="entry name" value="Glyco_hydro_32_N"/>
</dbReference>
<keyword evidence="6 8" id="KW-0326">Glycosidase</keyword>
<dbReference type="InterPro" id="IPR006232">
    <property type="entry name" value="Suc6P_hydrolase"/>
</dbReference>
<protein>
    <recommendedName>
        <fullName evidence="4 8">Sucrose-6-phosphate hydrolase</fullName>
        <ecNumber evidence="3 8">3.2.1.26</ecNumber>
    </recommendedName>
    <alternativeName>
        <fullName evidence="7 9">Invertase</fullName>
    </alternativeName>
</protein>
<dbReference type="Pfam" id="PF08244">
    <property type="entry name" value="Glyco_hydro_32C"/>
    <property type="match status" value="1"/>
</dbReference>
<evidence type="ECO:0000313" key="12">
    <source>
        <dbReference type="EMBL" id="RFU60463.1"/>
    </source>
</evidence>
<evidence type="ECO:0000259" key="10">
    <source>
        <dbReference type="Pfam" id="PF00251"/>
    </source>
</evidence>
<keyword evidence="13" id="KW-1185">Reference proteome</keyword>
<dbReference type="CDD" id="cd18623">
    <property type="entry name" value="GH32_ScrB-like"/>
    <property type="match status" value="1"/>
</dbReference>
<dbReference type="Pfam" id="PF00251">
    <property type="entry name" value="Glyco_hydro_32N"/>
    <property type="match status" value="1"/>
</dbReference>
<dbReference type="SUPFAM" id="SSF49899">
    <property type="entry name" value="Concanavalin A-like lectins/glucanases"/>
    <property type="match status" value="1"/>
</dbReference>